<feature type="compositionally biased region" description="Polar residues" evidence="1">
    <location>
        <begin position="216"/>
        <end position="236"/>
    </location>
</feature>
<accession>A0A4C1ZUI5</accession>
<name>A0A4C1ZUI5_EUMVA</name>
<keyword evidence="2" id="KW-1133">Transmembrane helix</keyword>
<evidence type="ECO:0000256" key="1">
    <source>
        <dbReference type="SAM" id="MobiDB-lite"/>
    </source>
</evidence>
<proteinExistence type="predicted"/>
<feature type="compositionally biased region" description="Basic and acidic residues" evidence="1">
    <location>
        <begin position="297"/>
        <end position="307"/>
    </location>
</feature>
<keyword evidence="4" id="KW-1185">Reference proteome</keyword>
<organism evidence="3 4">
    <name type="scientific">Eumeta variegata</name>
    <name type="common">Bagworm moth</name>
    <name type="synonym">Eumeta japonica</name>
    <dbReference type="NCBI Taxonomy" id="151549"/>
    <lineage>
        <taxon>Eukaryota</taxon>
        <taxon>Metazoa</taxon>
        <taxon>Ecdysozoa</taxon>
        <taxon>Arthropoda</taxon>
        <taxon>Hexapoda</taxon>
        <taxon>Insecta</taxon>
        <taxon>Pterygota</taxon>
        <taxon>Neoptera</taxon>
        <taxon>Endopterygota</taxon>
        <taxon>Lepidoptera</taxon>
        <taxon>Glossata</taxon>
        <taxon>Ditrysia</taxon>
        <taxon>Tineoidea</taxon>
        <taxon>Psychidae</taxon>
        <taxon>Oiketicinae</taxon>
        <taxon>Eumeta</taxon>
    </lineage>
</organism>
<keyword evidence="2" id="KW-0472">Membrane</keyword>
<dbReference type="AlphaFoldDB" id="A0A4C1ZUI5"/>
<protein>
    <submittedName>
        <fullName evidence="3">Uncharacterized protein</fullName>
    </submittedName>
</protein>
<dbReference type="EMBL" id="BGZK01002243">
    <property type="protein sequence ID" value="GBP92146.1"/>
    <property type="molecule type" value="Genomic_DNA"/>
</dbReference>
<gene>
    <name evidence="3" type="ORF">EVAR_66637_1</name>
</gene>
<feature type="region of interest" description="Disordered" evidence="1">
    <location>
        <begin position="260"/>
        <end position="319"/>
    </location>
</feature>
<keyword evidence="2" id="KW-0812">Transmembrane</keyword>
<evidence type="ECO:0000313" key="4">
    <source>
        <dbReference type="Proteomes" id="UP000299102"/>
    </source>
</evidence>
<reference evidence="3 4" key="1">
    <citation type="journal article" date="2019" name="Commun. Biol.">
        <title>The bagworm genome reveals a unique fibroin gene that provides high tensile strength.</title>
        <authorList>
            <person name="Kono N."/>
            <person name="Nakamura H."/>
            <person name="Ohtoshi R."/>
            <person name="Tomita M."/>
            <person name="Numata K."/>
            <person name="Arakawa K."/>
        </authorList>
    </citation>
    <scope>NUCLEOTIDE SEQUENCE [LARGE SCALE GENOMIC DNA]</scope>
</reference>
<sequence>MKQRSLAVFGIVNIVVQCTLTMIGFHGLITELEVWKPHHQTLKVNRGQNTFQGNSNKPKYEFIPHCIVFYYFAQERAFRCRAFNDPTLCDVIPAQSLTSLSRLRAPFDDFPEYRIQFMKECEPLLATLDDSKPEHEAVLAKVDPDFLQIFKLADSIKLALVDLGCGKELERTAGPGRSSANSADTARRIGHETAGPSRQHCWQAHPTGGCTDNIRMKSNSPRSGVRGSRQTGSSQIPGVLFAHRRHLKVLTRVVTLRDSLYRGDPSGSPVGESRADGIFPVQRTTEIPKKRGSSPPQRDKPVSETRRRIITTRAPRNPQAVFHSENALKTQRLL</sequence>
<dbReference type="OrthoDB" id="408743at2759"/>
<comment type="caution">
    <text evidence="3">The sequence shown here is derived from an EMBL/GenBank/DDBJ whole genome shotgun (WGS) entry which is preliminary data.</text>
</comment>
<evidence type="ECO:0000256" key="2">
    <source>
        <dbReference type="SAM" id="Phobius"/>
    </source>
</evidence>
<evidence type="ECO:0000313" key="3">
    <source>
        <dbReference type="EMBL" id="GBP92146.1"/>
    </source>
</evidence>
<feature type="region of interest" description="Disordered" evidence="1">
    <location>
        <begin position="192"/>
        <end position="237"/>
    </location>
</feature>
<dbReference type="Proteomes" id="UP000299102">
    <property type="component" value="Unassembled WGS sequence"/>
</dbReference>
<feature type="transmembrane region" description="Helical" evidence="2">
    <location>
        <begin position="7"/>
        <end position="29"/>
    </location>
</feature>